<dbReference type="InterPro" id="IPR044822">
    <property type="entry name" value="Myb_DNA-bind_4"/>
</dbReference>
<dbReference type="FunFam" id="1.10.10.60:FF:000152">
    <property type="entry name" value="Trihelix transcription factor ASIL2"/>
    <property type="match status" value="1"/>
</dbReference>
<feature type="domain" description="Myb/SANT-like DNA-binding" evidence="2">
    <location>
        <begin position="34"/>
        <end position="118"/>
    </location>
</feature>
<dbReference type="PANTHER" id="PTHR31307">
    <property type="entry name" value="TRIHELIX TRANSCRIPTION FACTOR ASIL2"/>
    <property type="match status" value="1"/>
</dbReference>
<organism evidence="3 4">
    <name type="scientific">Cuscuta europaea</name>
    <name type="common">European dodder</name>
    <dbReference type="NCBI Taxonomy" id="41803"/>
    <lineage>
        <taxon>Eukaryota</taxon>
        <taxon>Viridiplantae</taxon>
        <taxon>Streptophyta</taxon>
        <taxon>Embryophyta</taxon>
        <taxon>Tracheophyta</taxon>
        <taxon>Spermatophyta</taxon>
        <taxon>Magnoliopsida</taxon>
        <taxon>eudicotyledons</taxon>
        <taxon>Gunneridae</taxon>
        <taxon>Pentapetalae</taxon>
        <taxon>asterids</taxon>
        <taxon>lamiids</taxon>
        <taxon>Solanales</taxon>
        <taxon>Convolvulaceae</taxon>
        <taxon>Cuscuteae</taxon>
        <taxon>Cuscuta</taxon>
        <taxon>Cuscuta subgen. Cuscuta</taxon>
    </lineage>
</organism>
<accession>A0A9P1EBD2</accession>
<evidence type="ECO:0000256" key="1">
    <source>
        <dbReference type="SAM" id="MobiDB-lite"/>
    </source>
</evidence>
<feature type="compositionally biased region" description="Polar residues" evidence="1">
    <location>
        <begin position="1"/>
        <end position="21"/>
    </location>
</feature>
<evidence type="ECO:0000259" key="2">
    <source>
        <dbReference type="Pfam" id="PF13837"/>
    </source>
</evidence>
<dbReference type="Proteomes" id="UP001152484">
    <property type="component" value="Unassembled WGS sequence"/>
</dbReference>
<gene>
    <name evidence="3" type="ORF">CEURO_LOCUS12480</name>
</gene>
<dbReference type="EMBL" id="CAMAPE010000031">
    <property type="protein sequence ID" value="CAH9093875.1"/>
    <property type="molecule type" value="Genomic_DNA"/>
</dbReference>
<feature type="region of interest" description="Disordered" evidence="1">
    <location>
        <begin position="168"/>
        <end position="206"/>
    </location>
</feature>
<sequence>MAGRSSPAQDSDRYGQSSPETLSSPHKKSPPLPWTPQETVNLIQSYREKWYSLNRGQLKAGQWEEVAIAVAARCGFDELSKSSTQCRHKIEKLRKRYKSERVKPYPNSWQFFELMDQMERGPLPIAALPVAMVKYPDSNYDHNVYDEDDDGYAGFDFKQNKSKSINNLVNYTNRTGTNDPRGYDEEEEEEGLDEHGTEEEDGDSKLADEIRGFAEGFMRIEKKKIEMMKEAGRHRMEMEKRRMDMILETHRKIANSFSRIFSPNKRVKTEI</sequence>
<protein>
    <recommendedName>
        <fullName evidence="2">Myb/SANT-like DNA-binding domain-containing protein</fullName>
    </recommendedName>
</protein>
<proteinExistence type="predicted"/>
<evidence type="ECO:0000313" key="4">
    <source>
        <dbReference type="Proteomes" id="UP001152484"/>
    </source>
</evidence>
<dbReference type="PANTHER" id="PTHR31307:SF3">
    <property type="entry name" value="HOMEODOMAIN-LIKE SUPERFAMILY PROTEIN"/>
    <property type="match status" value="1"/>
</dbReference>
<dbReference type="AlphaFoldDB" id="A0A9P1EBD2"/>
<dbReference type="Pfam" id="PF13837">
    <property type="entry name" value="Myb_DNA-bind_4"/>
    <property type="match status" value="1"/>
</dbReference>
<feature type="compositionally biased region" description="Polar residues" evidence="1">
    <location>
        <begin position="168"/>
        <end position="178"/>
    </location>
</feature>
<feature type="region of interest" description="Disordered" evidence="1">
    <location>
        <begin position="1"/>
        <end position="36"/>
    </location>
</feature>
<dbReference type="OrthoDB" id="1901794at2759"/>
<dbReference type="InterPro" id="IPR044823">
    <property type="entry name" value="ASIL1/2-like"/>
</dbReference>
<evidence type="ECO:0000313" key="3">
    <source>
        <dbReference type="EMBL" id="CAH9093875.1"/>
    </source>
</evidence>
<feature type="compositionally biased region" description="Acidic residues" evidence="1">
    <location>
        <begin position="184"/>
        <end position="202"/>
    </location>
</feature>
<keyword evidence="4" id="KW-1185">Reference proteome</keyword>
<reference evidence="3" key="1">
    <citation type="submission" date="2022-07" db="EMBL/GenBank/DDBJ databases">
        <authorList>
            <person name="Macas J."/>
            <person name="Novak P."/>
            <person name="Neumann P."/>
        </authorList>
    </citation>
    <scope>NUCLEOTIDE SEQUENCE</scope>
</reference>
<dbReference type="SMART" id="SM00595">
    <property type="entry name" value="MADF"/>
    <property type="match status" value="1"/>
</dbReference>
<name>A0A9P1EBD2_CUSEU</name>
<comment type="caution">
    <text evidence="3">The sequence shown here is derived from an EMBL/GenBank/DDBJ whole genome shotgun (WGS) entry which is preliminary data.</text>
</comment>
<dbReference type="Gene3D" id="1.10.10.60">
    <property type="entry name" value="Homeodomain-like"/>
    <property type="match status" value="1"/>
</dbReference>